<feature type="transmembrane region" description="Helical" evidence="2">
    <location>
        <begin position="151"/>
        <end position="170"/>
    </location>
</feature>
<gene>
    <name evidence="3" type="ORF">Voc01_089970</name>
</gene>
<keyword evidence="2" id="KW-0472">Membrane</keyword>
<evidence type="ECO:0000256" key="2">
    <source>
        <dbReference type="SAM" id="Phobius"/>
    </source>
</evidence>
<dbReference type="EMBL" id="BOPH01000129">
    <property type="protein sequence ID" value="GIJ74080.1"/>
    <property type="molecule type" value="Genomic_DNA"/>
</dbReference>
<feature type="region of interest" description="Disordered" evidence="1">
    <location>
        <begin position="273"/>
        <end position="294"/>
    </location>
</feature>
<protein>
    <recommendedName>
        <fullName evidence="5">DUF2637 domain-containing protein</fullName>
    </recommendedName>
</protein>
<evidence type="ECO:0000313" key="4">
    <source>
        <dbReference type="Proteomes" id="UP000635606"/>
    </source>
</evidence>
<feature type="transmembrane region" description="Helical" evidence="2">
    <location>
        <begin position="47"/>
        <end position="70"/>
    </location>
</feature>
<dbReference type="InterPro" id="IPR021235">
    <property type="entry name" value="DUF2637"/>
</dbReference>
<dbReference type="Pfam" id="PF10935">
    <property type="entry name" value="DUF2637"/>
    <property type="match status" value="1"/>
</dbReference>
<keyword evidence="2" id="KW-0812">Transmembrane</keyword>
<proteinExistence type="predicted"/>
<feature type="region of interest" description="Disordered" evidence="1">
    <location>
        <begin position="1"/>
        <end position="39"/>
    </location>
</feature>
<feature type="transmembrane region" description="Helical" evidence="2">
    <location>
        <begin position="119"/>
        <end position="139"/>
    </location>
</feature>
<feature type="transmembrane region" description="Helical" evidence="2">
    <location>
        <begin position="90"/>
        <end position="112"/>
    </location>
</feature>
<evidence type="ECO:0000313" key="3">
    <source>
        <dbReference type="EMBL" id="GIJ74080.1"/>
    </source>
</evidence>
<reference evidence="3" key="1">
    <citation type="submission" date="2021-01" db="EMBL/GenBank/DDBJ databases">
        <title>Whole genome shotgun sequence of Virgisporangium ochraceum NBRC 16418.</title>
        <authorList>
            <person name="Komaki H."/>
            <person name="Tamura T."/>
        </authorList>
    </citation>
    <scope>NUCLEOTIDE SEQUENCE</scope>
    <source>
        <strain evidence="3">NBRC 16418</strain>
    </source>
</reference>
<dbReference type="AlphaFoldDB" id="A0A8J4EFW2"/>
<organism evidence="3 4">
    <name type="scientific">Virgisporangium ochraceum</name>
    <dbReference type="NCBI Taxonomy" id="65505"/>
    <lineage>
        <taxon>Bacteria</taxon>
        <taxon>Bacillati</taxon>
        <taxon>Actinomycetota</taxon>
        <taxon>Actinomycetes</taxon>
        <taxon>Micromonosporales</taxon>
        <taxon>Micromonosporaceae</taxon>
        <taxon>Virgisporangium</taxon>
    </lineage>
</organism>
<name>A0A8J4EFW2_9ACTN</name>
<evidence type="ECO:0000256" key="1">
    <source>
        <dbReference type="SAM" id="MobiDB-lite"/>
    </source>
</evidence>
<keyword evidence="4" id="KW-1185">Reference proteome</keyword>
<comment type="caution">
    <text evidence="3">The sequence shown here is derived from an EMBL/GenBank/DDBJ whole genome shotgun (WGS) entry which is preliminary data.</text>
</comment>
<feature type="compositionally biased region" description="Polar residues" evidence="1">
    <location>
        <begin position="280"/>
        <end position="294"/>
    </location>
</feature>
<dbReference type="Proteomes" id="UP000635606">
    <property type="component" value="Unassembled WGS sequence"/>
</dbReference>
<keyword evidence="2" id="KW-1133">Transmembrane helix</keyword>
<accession>A0A8J4EFW2</accession>
<evidence type="ECO:0008006" key="5">
    <source>
        <dbReference type="Google" id="ProtNLM"/>
    </source>
</evidence>
<sequence length="294" mass="31740">MPAPTGAGTAVTQKGSLPVKATERPPATPSREHEPPGRAQRPAIARFAIGAMLAMVVVLLAIVIVTPIALSSQDLIDWAAAPSGLNLPDPWPMAVFISLDAAAGVCVLLTVYSAWRGEPAGVFGVLVWCFALASATANLRHGQQPGAAPDAIWFFPLMSLAGPALLEAVLGRFRRWFQRQTGRRNRAMPAFGWRRWTPGLGAPRDTYGAYRTALLLGIDTVEAAIRTYHQVCPDGSLHVATAIRQRDVNRRHDFSRRQVEFIRSAGKLGLLDSPVPPVQRLTQNPASEPSTPDH</sequence>